<dbReference type="Gene3D" id="2.40.160.50">
    <property type="entry name" value="membrane protein fhac: a member of the omp85/tpsb transporter family"/>
    <property type="match status" value="1"/>
</dbReference>
<dbReference type="InterPro" id="IPR010827">
    <property type="entry name" value="BamA/TamA_POTRA"/>
</dbReference>
<protein>
    <recommendedName>
        <fullName evidence="4">POTRA domain-containing protein</fullName>
    </recommendedName>
</protein>
<dbReference type="InterPro" id="IPR034746">
    <property type="entry name" value="POTRA"/>
</dbReference>
<organism evidence="5 6">
    <name type="scientific">Phnomibacter ginsenosidimutans</name>
    <dbReference type="NCBI Taxonomy" id="2676868"/>
    <lineage>
        <taxon>Bacteria</taxon>
        <taxon>Pseudomonadati</taxon>
        <taxon>Bacteroidota</taxon>
        <taxon>Chitinophagia</taxon>
        <taxon>Chitinophagales</taxon>
        <taxon>Chitinophagaceae</taxon>
        <taxon>Phnomibacter</taxon>
    </lineage>
</organism>
<dbReference type="GO" id="GO:0019867">
    <property type="term" value="C:outer membrane"/>
    <property type="evidence" value="ECO:0007669"/>
    <property type="project" value="InterPro"/>
</dbReference>
<dbReference type="EMBL" id="CP046566">
    <property type="protein sequence ID" value="QGW29633.1"/>
    <property type="molecule type" value="Genomic_DNA"/>
</dbReference>
<evidence type="ECO:0000256" key="3">
    <source>
        <dbReference type="SAM" id="SignalP"/>
    </source>
</evidence>
<keyword evidence="3" id="KW-0732">Signal</keyword>
<evidence type="ECO:0000256" key="1">
    <source>
        <dbReference type="ARBA" id="ARBA00004370"/>
    </source>
</evidence>
<comment type="subcellular location">
    <subcellularLocation>
        <location evidence="1">Membrane</location>
    </subcellularLocation>
</comment>
<evidence type="ECO:0000259" key="4">
    <source>
        <dbReference type="PROSITE" id="PS51779"/>
    </source>
</evidence>
<dbReference type="KEGG" id="fls:GLV81_17275"/>
<reference evidence="5 6" key="1">
    <citation type="submission" date="2019-11" db="EMBL/GenBank/DDBJ databases">
        <authorList>
            <person name="Im W.T."/>
        </authorList>
    </citation>
    <scope>NUCLEOTIDE SEQUENCE [LARGE SCALE GENOMIC DNA]</scope>
    <source>
        <strain evidence="5 6">SB-02</strain>
    </source>
</reference>
<feature type="chain" id="PRO_5026229570" description="POTRA domain-containing protein" evidence="3">
    <location>
        <begin position="20"/>
        <end position="480"/>
    </location>
</feature>
<sequence>MFVRMVLWCCVWMLLPCWAKCQQLRNAAALPDSCISPNLPDGSIDTSRTTIRSISVSGNKVTKEPIVFREVVLASGQTYHNADLEKRIRQTREQLMNTALFVTVDVQKVPAGNGFIDINIAVSERWYLFPLPYFKVVDRNWNVWVNEYKASLDRTLFGVKIAHNNTTGRNDKMNVWIIGGYTQQVEFKYQLPYVDKKMEKGFTVGMSYGRNREINYATDSNKQQFLSLSKFGRDYIKAEATFSYRKGSQRRFYLRSVFGWEKIDTAFFNLNPKYLNGRLSATYLDVMANYQYFNVDYIPFPLRGWMIDVYATHRFSKALGMTQIGGRALATWEFLPKTYINFQSVVALSTPRNQPYYNTRMMGYGSMYMQGLEYNVVDGTFGVMGRTTLRKKLFTATFKGPEKWKTYSRIPFTFYLKGYGNLGYVYHENPGKTNFMNNRLLRTAGMGLEIATIYDAVLKLEYSFNQFGQSGFFLHTAADF</sequence>
<feature type="signal peptide" evidence="3">
    <location>
        <begin position="1"/>
        <end position="19"/>
    </location>
</feature>
<keyword evidence="2" id="KW-0472">Membrane</keyword>
<dbReference type="PROSITE" id="PS51779">
    <property type="entry name" value="POTRA"/>
    <property type="match status" value="1"/>
</dbReference>
<dbReference type="Gene3D" id="3.10.20.310">
    <property type="entry name" value="membrane protein fhac"/>
    <property type="match status" value="1"/>
</dbReference>
<accession>A0A6I6GD01</accession>
<evidence type="ECO:0000313" key="6">
    <source>
        <dbReference type="Proteomes" id="UP000426027"/>
    </source>
</evidence>
<evidence type="ECO:0000256" key="2">
    <source>
        <dbReference type="ARBA" id="ARBA00023136"/>
    </source>
</evidence>
<evidence type="ECO:0000313" key="5">
    <source>
        <dbReference type="EMBL" id="QGW29633.1"/>
    </source>
</evidence>
<proteinExistence type="predicted"/>
<dbReference type="Proteomes" id="UP000426027">
    <property type="component" value="Chromosome"/>
</dbReference>
<dbReference type="RefSeq" id="WP_157480020.1">
    <property type="nucleotide sequence ID" value="NZ_CP046566.1"/>
</dbReference>
<dbReference type="Pfam" id="PF07244">
    <property type="entry name" value="POTRA"/>
    <property type="match status" value="1"/>
</dbReference>
<dbReference type="AlphaFoldDB" id="A0A6I6GD01"/>
<gene>
    <name evidence="5" type="ORF">GLV81_17275</name>
</gene>
<name>A0A6I6GD01_9BACT</name>
<feature type="domain" description="POTRA" evidence="4">
    <location>
        <begin position="49"/>
        <end position="125"/>
    </location>
</feature>
<keyword evidence="6" id="KW-1185">Reference proteome</keyword>